<sequence length="540" mass="59738">MKTNHIITTCLLGLSFGLTACESPMEEIKNIIFDRAFSPIDLEAKNIGESNATLNWTALSGVKNYQIEVYADDSLTFTGKPTLTLKVNNPTVKLENLVYDTKYSARVMALDSADVSRNSKWSEVYFRTSAQQILTSFSLEDVGDRDVVAHWPAGEEVDNITVFNKTTGNKVTQYTLTESDKTNGRAHVTGLQPETDYTLKLYRNGKERGSKSFKTIIDLAGATIVRSTDNFSEMLENATANQVFALYNGTYKISGGSGEDGAGSAVINKDIVIKGIYQTAKPKIQGRFQLENGAGLTLTNVVVDGTKNASNDQFFNYKTATNYKKLDINNCEFYGAVSSGTVMKGFYYINVGATIEAINIQNSFIHDIVCDGGDLFDCRKGYIKSLNINNNVIYNCATERDFIRYDDASNSFGNPIPEINITQNTIDNCMNDANGKRILYVRFNGKKGGQRIKVANNLITNTKAVYTNQATTSTPEYRNNYYFNCNNANIFAASDKDNSLYWNGDVSGKNGDNPNYQNPAKGQFTVMNKDISKLKVGAQR</sequence>
<keyword evidence="1" id="KW-0677">Repeat</keyword>
<keyword evidence="5" id="KW-1185">Reference proteome</keyword>
<evidence type="ECO:0000313" key="4">
    <source>
        <dbReference type="EMBL" id="EFV05037.1"/>
    </source>
</evidence>
<dbReference type="InterPro" id="IPR050991">
    <property type="entry name" value="ECM_Regulatory_Proteins"/>
</dbReference>
<dbReference type="PANTHER" id="PTHR46708">
    <property type="entry name" value="TENASCIN"/>
    <property type="match status" value="1"/>
</dbReference>
<feature type="chain" id="PRO_5003206679" evidence="2">
    <location>
        <begin position="21"/>
        <end position="540"/>
    </location>
</feature>
<dbReference type="PROSITE" id="PS51257">
    <property type="entry name" value="PROKAR_LIPOPROTEIN"/>
    <property type="match status" value="1"/>
</dbReference>
<dbReference type="Pfam" id="PF00041">
    <property type="entry name" value="fn3"/>
    <property type="match status" value="1"/>
</dbReference>
<feature type="domain" description="Fibronectin type-III" evidence="3">
    <location>
        <begin position="38"/>
        <end position="132"/>
    </location>
</feature>
<dbReference type="SUPFAM" id="SSF49265">
    <property type="entry name" value="Fibronectin type III"/>
    <property type="match status" value="1"/>
</dbReference>
<evidence type="ECO:0000256" key="1">
    <source>
        <dbReference type="ARBA" id="ARBA00022737"/>
    </source>
</evidence>
<dbReference type="Gene3D" id="2.160.20.10">
    <property type="entry name" value="Single-stranded right-handed beta-helix, Pectin lyase-like"/>
    <property type="match status" value="1"/>
</dbReference>
<organism evidence="4 5">
    <name type="scientific">Segatella salivae DSM 15606</name>
    <dbReference type="NCBI Taxonomy" id="888832"/>
    <lineage>
        <taxon>Bacteria</taxon>
        <taxon>Pseudomonadati</taxon>
        <taxon>Bacteroidota</taxon>
        <taxon>Bacteroidia</taxon>
        <taxon>Bacteroidales</taxon>
        <taxon>Prevotellaceae</taxon>
        <taxon>Segatella</taxon>
    </lineage>
</organism>
<dbReference type="HOGENOM" id="CLU_036289_1_0_10"/>
<proteinExistence type="predicted"/>
<evidence type="ECO:0000256" key="2">
    <source>
        <dbReference type="SAM" id="SignalP"/>
    </source>
</evidence>
<dbReference type="AlphaFoldDB" id="E6MMT3"/>
<dbReference type="InterPro" id="IPR036116">
    <property type="entry name" value="FN3_sf"/>
</dbReference>
<comment type="caution">
    <text evidence="4">The sequence shown here is derived from an EMBL/GenBank/DDBJ whole genome shotgun (WGS) entry which is preliminary data.</text>
</comment>
<dbReference type="PROSITE" id="PS50853">
    <property type="entry name" value="FN3"/>
    <property type="match status" value="1"/>
</dbReference>
<dbReference type="InterPro" id="IPR013783">
    <property type="entry name" value="Ig-like_fold"/>
</dbReference>
<name>E6MMT3_9BACT</name>
<evidence type="ECO:0000259" key="3">
    <source>
        <dbReference type="PROSITE" id="PS50853"/>
    </source>
</evidence>
<dbReference type="InterPro" id="IPR003961">
    <property type="entry name" value="FN3_dom"/>
</dbReference>
<dbReference type="STRING" id="888832.HMPREF9420_0801"/>
<dbReference type="eggNOG" id="ENOG502Z7QF">
    <property type="taxonomic scope" value="Bacteria"/>
</dbReference>
<reference evidence="4 5" key="1">
    <citation type="submission" date="2010-12" db="EMBL/GenBank/DDBJ databases">
        <authorList>
            <person name="Muzny D."/>
            <person name="Qin X."/>
            <person name="Deng J."/>
            <person name="Jiang H."/>
            <person name="Liu Y."/>
            <person name="Qu J."/>
            <person name="Song X.-Z."/>
            <person name="Zhang L."/>
            <person name="Thornton R."/>
            <person name="Coyle M."/>
            <person name="Francisco L."/>
            <person name="Jackson L."/>
            <person name="Javaid M."/>
            <person name="Korchina V."/>
            <person name="Kovar C."/>
            <person name="Mata R."/>
            <person name="Mathew T."/>
            <person name="Ngo R."/>
            <person name="Nguyen L."/>
            <person name="Nguyen N."/>
            <person name="Okwuonu G."/>
            <person name="Ongeri F."/>
            <person name="Pham C."/>
            <person name="Simmons D."/>
            <person name="Wilczek-Boney K."/>
            <person name="Hale W."/>
            <person name="Jakkamsetti A."/>
            <person name="Pham P."/>
            <person name="Ruth R."/>
            <person name="San Lucas F."/>
            <person name="Warren J."/>
            <person name="Zhang J."/>
            <person name="Zhao Z."/>
            <person name="Zhou C."/>
            <person name="Zhu D."/>
            <person name="Lee S."/>
            <person name="Bess C."/>
            <person name="Blankenburg K."/>
            <person name="Forbes L."/>
            <person name="Fu Q."/>
            <person name="Gubbala S."/>
            <person name="Hirani K."/>
            <person name="Jayaseelan J.C."/>
            <person name="Lara F."/>
            <person name="Munidasa M."/>
            <person name="Palculict T."/>
            <person name="Patil S."/>
            <person name="Pu L.-L."/>
            <person name="Saada N."/>
            <person name="Tang L."/>
            <person name="Weissenberger G."/>
            <person name="Zhu Y."/>
            <person name="Hemphill L."/>
            <person name="Shang Y."/>
            <person name="Youmans B."/>
            <person name="Ayvaz T."/>
            <person name="Ross M."/>
            <person name="Santibanez J."/>
            <person name="Aqrawi P."/>
            <person name="Gross S."/>
            <person name="Joshi V."/>
            <person name="Fowler G."/>
            <person name="Nazareth L."/>
            <person name="Reid J."/>
            <person name="Worley K."/>
            <person name="Petrosino J."/>
            <person name="Highlander S."/>
            <person name="Gibbs R."/>
        </authorList>
    </citation>
    <scope>NUCLEOTIDE SEQUENCE [LARGE SCALE GENOMIC DNA]</scope>
    <source>
        <strain evidence="4 5">DSM 15606</strain>
    </source>
</reference>
<dbReference type="EMBL" id="AEQO01000086">
    <property type="protein sequence ID" value="EFV05037.1"/>
    <property type="molecule type" value="Genomic_DNA"/>
</dbReference>
<evidence type="ECO:0000313" key="5">
    <source>
        <dbReference type="Proteomes" id="UP000003874"/>
    </source>
</evidence>
<dbReference type="InterPro" id="IPR012334">
    <property type="entry name" value="Pectin_lyas_fold"/>
</dbReference>
<dbReference type="Proteomes" id="UP000003874">
    <property type="component" value="Unassembled WGS sequence"/>
</dbReference>
<accession>E6MMT3</accession>
<dbReference type="Pfam" id="PF17161">
    <property type="entry name" value="DUF5123"/>
    <property type="match status" value="1"/>
</dbReference>
<dbReference type="InterPro" id="IPR011050">
    <property type="entry name" value="Pectin_lyase_fold/virulence"/>
</dbReference>
<dbReference type="InterPro" id="IPR033427">
    <property type="entry name" value="DUF5123"/>
</dbReference>
<dbReference type="SUPFAM" id="SSF51126">
    <property type="entry name" value="Pectin lyase-like"/>
    <property type="match status" value="1"/>
</dbReference>
<dbReference type="Gene3D" id="2.60.40.10">
    <property type="entry name" value="Immunoglobulins"/>
    <property type="match status" value="1"/>
</dbReference>
<dbReference type="PANTHER" id="PTHR46708:SF2">
    <property type="entry name" value="FIBRONECTIN TYPE-III DOMAIN-CONTAINING PROTEIN"/>
    <property type="match status" value="1"/>
</dbReference>
<dbReference type="CDD" id="cd00063">
    <property type="entry name" value="FN3"/>
    <property type="match status" value="2"/>
</dbReference>
<keyword evidence="2" id="KW-0732">Signal</keyword>
<feature type="signal peptide" evidence="2">
    <location>
        <begin position="1"/>
        <end position="20"/>
    </location>
</feature>
<gene>
    <name evidence="4" type="ORF">HMPREF9420_0801</name>
</gene>
<dbReference type="InterPro" id="IPR032530">
    <property type="entry name" value="DUF4957"/>
</dbReference>
<dbReference type="Pfam" id="PF16318">
    <property type="entry name" value="DUF4957"/>
    <property type="match status" value="1"/>
</dbReference>
<protein>
    <submittedName>
        <fullName evidence="4">Fibronectin type III domain protein</fullName>
    </submittedName>
</protein>
<dbReference type="SMART" id="SM00060">
    <property type="entry name" value="FN3"/>
    <property type="match status" value="2"/>
</dbReference>